<feature type="transmembrane region" description="Helical" evidence="1">
    <location>
        <begin position="435"/>
        <end position="456"/>
    </location>
</feature>
<evidence type="ECO:0000313" key="3">
    <source>
        <dbReference type="Proteomes" id="UP000095488"/>
    </source>
</evidence>
<keyword evidence="1" id="KW-1133">Transmembrane helix</keyword>
<dbReference type="Pfam" id="PF09586">
    <property type="entry name" value="YfhO"/>
    <property type="match status" value="1"/>
</dbReference>
<feature type="transmembrane region" description="Helical" evidence="1">
    <location>
        <begin position="390"/>
        <end position="411"/>
    </location>
</feature>
<dbReference type="PANTHER" id="PTHR38454">
    <property type="entry name" value="INTEGRAL MEMBRANE PROTEIN-RELATED"/>
    <property type="match status" value="1"/>
</dbReference>
<dbReference type="PANTHER" id="PTHR38454:SF1">
    <property type="entry name" value="INTEGRAL MEMBRANE PROTEIN"/>
    <property type="match status" value="1"/>
</dbReference>
<dbReference type="RefSeq" id="WP_055257013.1">
    <property type="nucleotide sequence ID" value="NZ_CABIXL010000001.1"/>
</dbReference>
<feature type="transmembrane region" description="Helical" evidence="1">
    <location>
        <begin position="303"/>
        <end position="321"/>
    </location>
</feature>
<protein>
    <submittedName>
        <fullName evidence="2">Predicted membrane protein</fullName>
    </submittedName>
</protein>
<feature type="transmembrane region" description="Helical" evidence="1">
    <location>
        <begin position="191"/>
        <end position="208"/>
    </location>
</feature>
<dbReference type="EMBL" id="CYZR01000001">
    <property type="protein sequence ID" value="CUN43017.1"/>
    <property type="molecule type" value="Genomic_DNA"/>
</dbReference>
<dbReference type="InterPro" id="IPR018580">
    <property type="entry name" value="Uncharacterised_YfhO"/>
</dbReference>
<accession>A0ABP2APG3</accession>
<dbReference type="Proteomes" id="UP000095488">
    <property type="component" value="Unassembled WGS sequence"/>
</dbReference>
<proteinExistence type="predicted"/>
<feature type="transmembrane region" description="Helical" evidence="1">
    <location>
        <begin position="463"/>
        <end position="484"/>
    </location>
</feature>
<feature type="transmembrane region" description="Helical" evidence="1">
    <location>
        <begin position="118"/>
        <end position="135"/>
    </location>
</feature>
<reference evidence="2 3" key="1">
    <citation type="submission" date="2015-09" db="EMBL/GenBank/DDBJ databases">
        <authorList>
            <consortium name="Pathogen Informatics"/>
            <person name="Wu L."/>
            <person name="Ma J."/>
        </authorList>
    </citation>
    <scope>NUCLEOTIDE SEQUENCE [LARGE SCALE GENOMIC DNA]</scope>
    <source>
        <strain evidence="2 3">2789STDY5834858</strain>
    </source>
</reference>
<sequence>MNNNLTKTKENNKNHFKLYLLLSFVIPFIILFLAYTLNGIGFLGNKSVLVGDLRDQYVNFYSQYQTILRSGDFSKLLYSWNLGFGGNFLGLFTYYLASPVSLLVLLFPKDQLAAAMEFMILVKVSLASLTFFIYIKYVYKRVSLMSVLFSTMYGLMSYAVVFSLDLMWLDGIIFLPLILIGVRRLVFQHKIGVFILFLAMMFVANYYIAYPVGIFTFLYFTAIYFTENSIKDIRGYIKKFLIFVLGGVIAAACAAVIIIPTYFSLKNGGATTLDSQLLVSSTFGSTIEKFFMGTFNSVSYGSPNIYCGLLPLLLIVPYFFNKKIRAKEKIIDLIFIAILLVSFASPFLTWAWQDFNIPIWYMFRYSFVFSFLVLIIAYKTIENLDDTPIIGIIVSVLFLGSGIYYILAYGIGESVNRAVSPTLIEHINLLPVNRILLYANLIFIIIYAVLIIMLRLKVKKKKFIMGVIFVLIFGEMLFAATTYLNNVYSQIGYLSKGAFTDVLSVEPDVKAVQSSDKSFYRMEQLNTVERFNEGIALNYNSISTFTSLNYRSLDSFLTNTFGVQDGGTGIALSLQYKSTTEVLDSLFDIKYILSKEPLGGFYTNNIEGVNRYINKNKYALPIGYVVNNYALSKNIKYTNSDYFANTNILLNSFLGYAKDGNGYKEYLKPIDYTTTLQNISVLKQTSDYAKLALTDPDYSGIVRLHFTSNSNQQVYLDLNNGDSNQCTVYVNGKEIGIYSAWDEPAVMDLGYFTEGESATVSIKFTNENAELGVVQLYGLNQNEFSRAYETLNSQSMQNIKVTNTKISGTAYGTENNNVLFLSVPYDKGWHAYINGKKVSIENFNGFMAIKLNQGQQTVMLKFSPQGFDIGVIISIVSIILLVYIFIRERRY</sequence>
<feature type="transmembrane region" description="Helical" evidence="1">
    <location>
        <begin position="333"/>
        <end position="353"/>
    </location>
</feature>
<keyword evidence="3" id="KW-1185">Reference proteome</keyword>
<feature type="transmembrane region" description="Helical" evidence="1">
    <location>
        <begin position="242"/>
        <end position="263"/>
    </location>
</feature>
<feature type="transmembrane region" description="Helical" evidence="1">
    <location>
        <begin position="866"/>
        <end position="886"/>
    </location>
</feature>
<evidence type="ECO:0000313" key="2">
    <source>
        <dbReference type="EMBL" id="CUN43017.1"/>
    </source>
</evidence>
<evidence type="ECO:0000256" key="1">
    <source>
        <dbReference type="SAM" id="Phobius"/>
    </source>
</evidence>
<feature type="transmembrane region" description="Helical" evidence="1">
    <location>
        <begin position="18"/>
        <end position="37"/>
    </location>
</feature>
<organism evidence="2 3">
    <name type="scientific">Sarcina ventriculi</name>
    <name type="common">Clostridium ventriculi</name>
    <dbReference type="NCBI Taxonomy" id="1267"/>
    <lineage>
        <taxon>Bacteria</taxon>
        <taxon>Bacillati</taxon>
        <taxon>Bacillota</taxon>
        <taxon>Clostridia</taxon>
        <taxon>Eubacteriales</taxon>
        <taxon>Clostridiaceae</taxon>
        <taxon>Sarcina</taxon>
    </lineage>
</organism>
<feature type="transmembrane region" description="Helical" evidence="1">
    <location>
        <begin position="84"/>
        <end position="106"/>
    </location>
</feature>
<name>A0ABP2APG3_SARVE</name>
<keyword evidence="1" id="KW-0472">Membrane</keyword>
<keyword evidence="1" id="KW-0812">Transmembrane</keyword>
<feature type="transmembrane region" description="Helical" evidence="1">
    <location>
        <begin position="359"/>
        <end position="378"/>
    </location>
</feature>
<gene>
    <name evidence="2" type="ORF">ERS852473_00102</name>
</gene>
<comment type="caution">
    <text evidence="2">The sequence shown here is derived from an EMBL/GenBank/DDBJ whole genome shotgun (WGS) entry which is preliminary data.</text>
</comment>